<dbReference type="EMBL" id="PPRF01000062">
    <property type="protein sequence ID" value="PNZ26016.1"/>
    <property type="molecule type" value="Genomic_DNA"/>
</dbReference>
<feature type="domain" description="SnoaL-like" evidence="1">
    <location>
        <begin position="43"/>
        <end position="144"/>
    </location>
</feature>
<dbReference type="RefSeq" id="WP_103358630.1">
    <property type="nucleotide sequence ID" value="NZ_CP113107.1"/>
</dbReference>
<dbReference type="InterPro" id="IPR037401">
    <property type="entry name" value="SnoaL-like"/>
</dbReference>
<name>A0A2K3YK76_9STAP</name>
<protein>
    <recommendedName>
        <fullName evidence="1">SnoaL-like domain-containing protein</fullName>
    </recommendedName>
</protein>
<dbReference type="SUPFAM" id="SSF54427">
    <property type="entry name" value="NTF2-like"/>
    <property type="match status" value="1"/>
</dbReference>
<proteinExistence type="predicted"/>
<accession>A0A2K3YK76</accession>
<organism evidence="2 3">
    <name type="scientific">Staphylococcus rostri</name>
    <dbReference type="NCBI Taxonomy" id="522262"/>
    <lineage>
        <taxon>Bacteria</taxon>
        <taxon>Bacillati</taxon>
        <taxon>Bacillota</taxon>
        <taxon>Bacilli</taxon>
        <taxon>Bacillales</taxon>
        <taxon>Staphylococcaceae</taxon>
        <taxon>Staphylococcus</taxon>
    </lineage>
</organism>
<dbReference type="Proteomes" id="UP000242752">
    <property type="component" value="Unassembled WGS sequence"/>
</dbReference>
<evidence type="ECO:0000313" key="3">
    <source>
        <dbReference type="Proteomes" id="UP000242752"/>
    </source>
</evidence>
<dbReference type="Pfam" id="PF12680">
    <property type="entry name" value="SnoaL_2"/>
    <property type="match status" value="1"/>
</dbReference>
<dbReference type="InterPro" id="IPR032710">
    <property type="entry name" value="NTF2-like_dom_sf"/>
</dbReference>
<dbReference type="OrthoDB" id="4942966at2"/>
<evidence type="ECO:0000259" key="1">
    <source>
        <dbReference type="Pfam" id="PF12680"/>
    </source>
</evidence>
<keyword evidence="3" id="KW-1185">Reference proteome</keyword>
<gene>
    <name evidence="2" type="ORF">CD122_08890</name>
</gene>
<comment type="caution">
    <text evidence="2">The sequence shown here is derived from an EMBL/GenBank/DDBJ whole genome shotgun (WGS) entry which is preliminary data.</text>
</comment>
<sequence>MTNQPFTWKTLLDDLLKDTQPQVHNEQDDGITETYMRTVMQNHIDMINKETAVSTSLYYADDIVVEDPYGATRFKGKEGERQGFRHMADVSFIPQKAELVAPISTSYGNKAAMAFKLYAQIDGHDVTIDIIETMTFNDAGDITERIAYWGKENVTLLD</sequence>
<evidence type="ECO:0000313" key="2">
    <source>
        <dbReference type="EMBL" id="PNZ26016.1"/>
    </source>
</evidence>
<dbReference type="Gene3D" id="3.10.450.50">
    <property type="match status" value="1"/>
</dbReference>
<reference evidence="2 3" key="1">
    <citation type="submission" date="2017-08" db="EMBL/GenBank/DDBJ databases">
        <title>Draft genome sequences of 64 type strains of genus Staph aureus.</title>
        <authorList>
            <person name="Cole K."/>
            <person name="Golubchik T."/>
            <person name="Russell J."/>
            <person name="Foster D."/>
            <person name="Llewelyn M."/>
            <person name="Wilson D."/>
            <person name="Crook D."/>
            <person name="Paul J."/>
        </authorList>
    </citation>
    <scope>NUCLEOTIDE SEQUENCE [LARGE SCALE GENOMIC DNA]</scope>
    <source>
        <strain evidence="2 3">DSM 21968</strain>
    </source>
</reference>
<dbReference type="AlphaFoldDB" id="A0A2K3YK76"/>